<dbReference type="CDD" id="cd03205">
    <property type="entry name" value="GST_C_6"/>
    <property type="match status" value="1"/>
</dbReference>
<evidence type="ECO:0000259" key="1">
    <source>
        <dbReference type="PROSITE" id="PS50404"/>
    </source>
</evidence>
<dbReference type="Gene3D" id="3.40.30.10">
    <property type="entry name" value="Glutaredoxin"/>
    <property type="match status" value="1"/>
</dbReference>
<dbReference type="SUPFAM" id="SSF47616">
    <property type="entry name" value="GST C-terminal domain-like"/>
    <property type="match status" value="1"/>
</dbReference>
<dbReference type="STRING" id="203122.Sde_3206"/>
<dbReference type="AlphaFoldDB" id="Q21FR6"/>
<dbReference type="Proteomes" id="UP000001947">
    <property type="component" value="Chromosome"/>
</dbReference>
<dbReference type="Pfam" id="PF13417">
    <property type="entry name" value="GST_N_3"/>
    <property type="match status" value="1"/>
</dbReference>
<sequence>MSHANCSTINIYSSTTSPFARKANMVVQLTGLGEHTQIIYTNPFEDASLREINPLGKVPALKHDELLLTDSYLICEYLDDKAANLNLYRKGQADYYQVQQVHMLCNGILEAAVATVMEKRRTTEHSAYWLERWDASISTALNILGINQLGTADHPHIGTVALIAALGYLDFRHPERNWREHYPAIANWYSNFENLHWVASTTPKA</sequence>
<dbReference type="GO" id="GO:0016740">
    <property type="term" value="F:transferase activity"/>
    <property type="evidence" value="ECO:0007669"/>
    <property type="project" value="UniProtKB-KW"/>
</dbReference>
<dbReference type="InterPro" id="IPR036282">
    <property type="entry name" value="Glutathione-S-Trfase_C_sf"/>
</dbReference>
<dbReference type="PROSITE" id="PS50404">
    <property type="entry name" value="GST_NTER"/>
    <property type="match status" value="1"/>
</dbReference>
<dbReference type="GeneID" id="98614833"/>
<dbReference type="EMBL" id="CP000282">
    <property type="protein sequence ID" value="ABD82463.1"/>
    <property type="molecule type" value="Genomic_DNA"/>
</dbReference>
<dbReference type="RefSeq" id="WP_011469679.1">
    <property type="nucleotide sequence ID" value="NC_007912.1"/>
</dbReference>
<dbReference type="InterPro" id="IPR036249">
    <property type="entry name" value="Thioredoxin-like_sf"/>
</dbReference>
<dbReference type="Gene3D" id="1.20.1050.10">
    <property type="match status" value="1"/>
</dbReference>
<dbReference type="InterPro" id="IPR004045">
    <property type="entry name" value="Glutathione_S-Trfase_N"/>
</dbReference>
<name>Q21FR6_SACD2</name>
<evidence type="ECO:0000313" key="3">
    <source>
        <dbReference type="Proteomes" id="UP000001947"/>
    </source>
</evidence>
<dbReference type="PANTHER" id="PTHR43968">
    <property type="match status" value="1"/>
</dbReference>
<keyword evidence="2" id="KW-0808">Transferase</keyword>
<dbReference type="HOGENOM" id="CLU_011226_12_2_6"/>
<dbReference type="PANTHER" id="PTHR43968:SF6">
    <property type="entry name" value="GLUTATHIONE S-TRANSFERASE OMEGA"/>
    <property type="match status" value="1"/>
</dbReference>
<proteinExistence type="predicted"/>
<accession>Q21FR6</accession>
<feature type="domain" description="GST N-terminal" evidence="1">
    <location>
        <begin position="7"/>
        <end position="86"/>
    </location>
</feature>
<organism evidence="2 3">
    <name type="scientific">Saccharophagus degradans (strain 2-40 / ATCC 43961 / DSM 17024)</name>
    <dbReference type="NCBI Taxonomy" id="203122"/>
    <lineage>
        <taxon>Bacteria</taxon>
        <taxon>Pseudomonadati</taxon>
        <taxon>Pseudomonadota</taxon>
        <taxon>Gammaproteobacteria</taxon>
        <taxon>Cellvibrionales</taxon>
        <taxon>Cellvibrionaceae</taxon>
        <taxon>Saccharophagus</taxon>
    </lineage>
</organism>
<dbReference type="GO" id="GO:0005737">
    <property type="term" value="C:cytoplasm"/>
    <property type="evidence" value="ECO:0007669"/>
    <property type="project" value="TreeGrafter"/>
</dbReference>
<dbReference type="OrthoDB" id="8634103at2"/>
<reference evidence="2 3" key="1">
    <citation type="journal article" date="2008" name="PLoS Genet.">
        <title>Complete genome sequence of the complex carbohydrate-degrading marine bacterium, Saccharophagus degradans strain 2-40 T.</title>
        <authorList>
            <person name="Weiner R.M."/>
            <person name="Taylor L.E.II."/>
            <person name="Henrissat B."/>
            <person name="Hauser L."/>
            <person name="Land M."/>
            <person name="Coutinho P.M."/>
            <person name="Rancurel C."/>
            <person name="Saunders E.H."/>
            <person name="Longmire A.G."/>
            <person name="Zhang H."/>
            <person name="Bayer E.A."/>
            <person name="Gilbert H.J."/>
            <person name="Larimer F."/>
            <person name="Zhulin I.B."/>
            <person name="Ekborg N.A."/>
            <person name="Lamed R."/>
            <person name="Richardson P.M."/>
            <person name="Borovok I."/>
            <person name="Hutcheson S."/>
        </authorList>
    </citation>
    <scope>NUCLEOTIDE SEQUENCE [LARGE SCALE GENOMIC DNA]</scope>
    <source>
        <strain evidence="3">2-40 / ATCC 43961 / DSM 17024</strain>
    </source>
</reference>
<evidence type="ECO:0000313" key="2">
    <source>
        <dbReference type="EMBL" id="ABD82463.1"/>
    </source>
</evidence>
<dbReference type="InterPro" id="IPR050983">
    <property type="entry name" value="GST_Omega/HSP26"/>
</dbReference>
<dbReference type="SUPFAM" id="SSF52833">
    <property type="entry name" value="Thioredoxin-like"/>
    <property type="match status" value="1"/>
</dbReference>
<dbReference type="KEGG" id="sde:Sde_3206"/>
<dbReference type="Pfam" id="PF13410">
    <property type="entry name" value="GST_C_2"/>
    <property type="match status" value="1"/>
</dbReference>
<protein>
    <submittedName>
        <fullName evidence="2">Glutathione S-transferase-like protein</fullName>
    </submittedName>
</protein>
<keyword evidence="3" id="KW-1185">Reference proteome</keyword>
<dbReference type="eggNOG" id="COG0625">
    <property type="taxonomic scope" value="Bacteria"/>
</dbReference>
<gene>
    <name evidence="2" type="ordered locus">Sde_3206</name>
</gene>